<keyword evidence="5" id="KW-1185">Reference proteome</keyword>
<dbReference type="GO" id="GO:0004407">
    <property type="term" value="F:histone deacetylase activity"/>
    <property type="evidence" value="ECO:0007669"/>
    <property type="project" value="TreeGrafter"/>
</dbReference>
<evidence type="ECO:0000313" key="5">
    <source>
        <dbReference type="Proteomes" id="UP001374535"/>
    </source>
</evidence>
<gene>
    <name evidence="4" type="ORF">V8G54_015933</name>
</gene>
<dbReference type="PANTHER" id="PTHR10625">
    <property type="entry name" value="HISTONE DEACETYLASE HDAC1-RELATED"/>
    <property type="match status" value="1"/>
</dbReference>
<dbReference type="GO" id="GO:0000118">
    <property type="term" value="C:histone deacetylase complex"/>
    <property type="evidence" value="ECO:0007669"/>
    <property type="project" value="TreeGrafter"/>
</dbReference>
<proteinExistence type="predicted"/>
<accession>A0AAQ3RZZ1</accession>
<dbReference type="EMBL" id="CP144696">
    <property type="protein sequence ID" value="WVZ11403.1"/>
    <property type="molecule type" value="Genomic_DNA"/>
</dbReference>
<dbReference type="GO" id="GO:0040029">
    <property type="term" value="P:epigenetic regulation of gene expression"/>
    <property type="evidence" value="ECO:0007669"/>
    <property type="project" value="TreeGrafter"/>
</dbReference>
<dbReference type="InterPro" id="IPR023801">
    <property type="entry name" value="His_deacetylse_dom"/>
</dbReference>
<feature type="domain" description="Histone deacetylase" evidence="3">
    <location>
        <begin position="39"/>
        <end position="134"/>
    </location>
</feature>
<dbReference type="SUPFAM" id="SSF52768">
    <property type="entry name" value="Arginase/deacetylase"/>
    <property type="match status" value="1"/>
</dbReference>
<evidence type="ECO:0000256" key="1">
    <source>
        <dbReference type="ARBA" id="ARBA00022491"/>
    </source>
</evidence>
<dbReference type="GO" id="GO:0005737">
    <property type="term" value="C:cytoplasm"/>
    <property type="evidence" value="ECO:0007669"/>
    <property type="project" value="TreeGrafter"/>
</dbReference>
<dbReference type="Pfam" id="PF00850">
    <property type="entry name" value="Hist_deacetyl"/>
    <property type="match status" value="1"/>
</dbReference>
<dbReference type="Gene3D" id="3.40.800.20">
    <property type="entry name" value="Histone deacetylase domain"/>
    <property type="match status" value="1"/>
</dbReference>
<dbReference type="AlphaFoldDB" id="A0AAQ3RZZ1"/>
<name>A0AAQ3RZZ1_VIGMU</name>
<dbReference type="PANTHER" id="PTHR10625:SF25">
    <property type="entry name" value="HISTONE DEACETYLASE 18-RELATED"/>
    <property type="match status" value="1"/>
</dbReference>
<dbReference type="InterPro" id="IPR037138">
    <property type="entry name" value="His_deacetylse_dom_sf"/>
</dbReference>
<reference evidence="4 5" key="1">
    <citation type="journal article" date="2023" name="Life. Sci Alliance">
        <title>Evolutionary insights into 3D genome organization and epigenetic landscape of Vigna mungo.</title>
        <authorList>
            <person name="Junaid A."/>
            <person name="Singh B."/>
            <person name="Bhatia S."/>
        </authorList>
    </citation>
    <scope>NUCLEOTIDE SEQUENCE [LARGE SCALE GENOMIC DNA]</scope>
    <source>
        <strain evidence="4">Urdbean</strain>
    </source>
</reference>
<protein>
    <recommendedName>
        <fullName evidence="3">Histone deacetylase domain-containing protein</fullName>
    </recommendedName>
</protein>
<evidence type="ECO:0000259" key="3">
    <source>
        <dbReference type="Pfam" id="PF00850"/>
    </source>
</evidence>
<keyword evidence="2" id="KW-0156">Chromatin regulator</keyword>
<evidence type="ECO:0000313" key="4">
    <source>
        <dbReference type="EMBL" id="WVZ11403.1"/>
    </source>
</evidence>
<organism evidence="4 5">
    <name type="scientific">Vigna mungo</name>
    <name type="common">Black gram</name>
    <name type="synonym">Phaseolus mungo</name>
    <dbReference type="NCBI Taxonomy" id="3915"/>
    <lineage>
        <taxon>Eukaryota</taxon>
        <taxon>Viridiplantae</taxon>
        <taxon>Streptophyta</taxon>
        <taxon>Embryophyta</taxon>
        <taxon>Tracheophyta</taxon>
        <taxon>Spermatophyta</taxon>
        <taxon>Magnoliopsida</taxon>
        <taxon>eudicotyledons</taxon>
        <taxon>Gunneridae</taxon>
        <taxon>Pentapetalae</taxon>
        <taxon>rosids</taxon>
        <taxon>fabids</taxon>
        <taxon>Fabales</taxon>
        <taxon>Fabaceae</taxon>
        <taxon>Papilionoideae</taxon>
        <taxon>50 kb inversion clade</taxon>
        <taxon>NPAAA clade</taxon>
        <taxon>indigoferoid/millettioid clade</taxon>
        <taxon>Phaseoleae</taxon>
        <taxon>Vigna</taxon>
    </lineage>
</organism>
<keyword evidence="1" id="KW-0678">Repressor</keyword>
<sequence>MEGRSKNKGKESSASGQRRVGLLYDRRMCKHYAPNEPKHVENPNRIRSIWNQLEAANVPQRCVLLEAKKAEDSHVRLVHSRHHVNLIKNISVRGLKSRSCVLVTGSAVEIVKKVASGKLDSTVAIVRPPGSHGRGVGGHGAGGWGYGVRGHGVGVMGLGVWRSGDPGSGGRGHE</sequence>
<evidence type="ECO:0000256" key="2">
    <source>
        <dbReference type="ARBA" id="ARBA00022853"/>
    </source>
</evidence>
<dbReference type="Proteomes" id="UP001374535">
    <property type="component" value="Chromosome 5"/>
</dbReference>
<dbReference type="InterPro" id="IPR023696">
    <property type="entry name" value="Ureohydrolase_dom_sf"/>
</dbReference>